<gene>
    <name evidence="2" type="ORF">MBBTH_06070</name>
</gene>
<evidence type="ECO:0000259" key="1">
    <source>
        <dbReference type="PROSITE" id="PS51671"/>
    </source>
</evidence>
<dbReference type="OrthoDB" id="60296at2157"/>
<dbReference type="InterPro" id="IPR044561">
    <property type="entry name" value="ACT_ThrD-II-like"/>
</dbReference>
<dbReference type="InterPro" id="IPR045865">
    <property type="entry name" value="ACT-like_dom_sf"/>
</dbReference>
<dbReference type="PROSITE" id="PS51671">
    <property type="entry name" value="ACT"/>
    <property type="match status" value="1"/>
</dbReference>
<dbReference type="AlphaFoldDB" id="A0A315XRD8"/>
<comment type="caution">
    <text evidence="2">The sequence shown here is derived from an EMBL/GenBank/DDBJ whole genome shotgun (WGS) entry which is preliminary data.</text>
</comment>
<dbReference type="RefSeq" id="WP_116591583.1">
    <property type="nucleotide sequence ID" value="NZ_JBGUNC010000030.1"/>
</dbReference>
<name>A0A315XRD8_9EURY</name>
<feature type="domain" description="ACT" evidence="1">
    <location>
        <begin position="4"/>
        <end position="81"/>
    </location>
</feature>
<evidence type="ECO:0000313" key="3">
    <source>
        <dbReference type="Proteomes" id="UP000251717"/>
    </source>
</evidence>
<dbReference type="InterPro" id="IPR002912">
    <property type="entry name" value="ACT_dom"/>
</dbReference>
<evidence type="ECO:0000313" key="2">
    <source>
        <dbReference type="EMBL" id="PWB87639.1"/>
    </source>
</evidence>
<proteinExistence type="predicted"/>
<protein>
    <submittedName>
        <fullName evidence="2">Threonine dehydratase</fullName>
    </submittedName>
</protein>
<dbReference type="SUPFAM" id="SSF55021">
    <property type="entry name" value="ACT-like"/>
    <property type="match status" value="1"/>
</dbReference>
<dbReference type="CDD" id="cd04886">
    <property type="entry name" value="ACT_ThrD-II-like"/>
    <property type="match status" value="1"/>
</dbReference>
<dbReference type="EMBL" id="MZGS01000017">
    <property type="protein sequence ID" value="PWB87639.1"/>
    <property type="molecule type" value="Genomic_DNA"/>
</dbReference>
<organism evidence="2 3">
    <name type="scientific">Methanobrevibacter thaueri</name>
    <dbReference type="NCBI Taxonomy" id="190975"/>
    <lineage>
        <taxon>Archaea</taxon>
        <taxon>Methanobacteriati</taxon>
        <taxon>Methanobacteriota</taxon>
        <taxon>Methanomada group</taxon>
        <taxon>Methanobacteria</taxon>
        <taxon>Methanobacteriales</taxon>
        <taxon>Methanobacteriaceae</taxon>
        <taxon>Methanobrevibacter</taxon>
    </lineage>
</organism>
<reference evidence="2 3" key="1">
    <citation type="submission" date="2017-03" db="EMBL/GenBank/DDBJ databases">
        <title>Genome sequence of Methanobrevibacter thaueri.</title>
        <authorList>
            <person name="Poehlein A."/>
            <person name="Seedorf H."/>
            <person name="Daniel R."/>
        </authorList>
    </citation>
    <scope>NUCLEOTIDE SEQUENCE [LARGE SCALE GENOMIC DNA]</scope>
    <source>
        <strain evidence="2 3">DSM 11995</strain>
    </source>
</reference>
<dbReference type="Proteomes" id="UP000251717">
    <property type="component" value="Unassembled WGS sequence"/>
</dbReference>
<accession>A0A315XRD8</accession>
<keyword evidence="3" id="KW-1185">Reference proteome</keyword>
<sequence length="161" mass="18038">MRINLVLELMDTPGQLVKALEPISSLGANLVTVIHKRDYKNEKGNVPVQLTIEGEHEDLKKVVNRFEELGFSIIEMDGVVKKEKITTIFFGHIVDQDLRDTMDRINALDGVVIVAFDIKLNGEEKSTALINIEADVGKKQAVFNRIAEIAEEKDLLVINEV</sequence>